<keyword evidence="11" id="KW-1185">Reference proteome</keyword>
<dbReference type="STRING" id="188906.SAMN04488526_2894"/>
<dbReference type="Pfam" id="PF03352">
    <property type="entry name" value="Adenine_glyco"/>
    <property type="match status" value="1"/>
</dbReference>
<protein>
    <recommendedName>
        <fullName evidence="8">DNA-3-methyladenine glycosylase I</fullName>
        <ecNumber evidence="8">3.2.2.20</ecNumber>
    </recommendedName>
</protein>
<proteinExistence type="predicted"/>
<evidence type="ECO:0000256" key="3">
    <source>
        <dbReference type="ARBA" id="ARBA00022801"/>
    </source>
</evidence>
<evidence type="ECO:0000313" key="10">
    <source>
        <dbReference type="EMBL" id="SEL53796.1"/>
    </source>
</evidence>
<dbReference type="Proteomes" id="UP000199283">
    <property type="component" value="Unassembled WGS sequence"/>
</dbReference>
<comment type="function">
    <text evidence="7">Hydrolysis of the deoxyribose N-glycosidic bond to excise 3-methyladenine from the damaged DNA polymer formed by alkylation lesions.</text>
</comment>
<feature type="binding site" evidence="9">
    <location>
        <position position="178"/>
    </location>
    <ligand>
        <name>Zn(2+)</name>
        <dbReference type="ChEBI" id="CHEBI:29105"/>
    </ligand>
</feature>
<gene>
    <name evidence="10" type="ORF">SAMN04488526_2894</name>
</gene>
<dbReference type="OrthoDB" id="9807664at2"/>
<dbReference type="InterPro" id="IPR005019">
    <property type="entry name" value="Adenine_glyco"/>
</dbReference>
<evidence type="ECO:0000256" key="5">
    <source>
        <dbReference type="ARBA" id="ARBA00023204"/>
    </source>
</evidence>
<evidence type="ECO:0000256" key="2">
    <source>
        <dbReference type="ARBA" id="ARBA00022763"/>
    </source>
</evidence>
<dbReference type="GO" id="GO:0046872">
    <property type="term" value="F:metal ion binding"/>
    <property type="evidence" value="ECO:0007669"/>
    <property type="project" value="UniProtKB-KW"/>
</dbReference>
<dbReference type="EMBL" id="FNZQ01000006">
    <property type="protein sequence ID" value="SEL53796.1"/>
    <property type="molecule type" value="Genomic_DNA"/>
</dbReference>
<evidence type="ECO:0000256" key="4">
    <source>
        <dbReference type="ARBA" id="ARBA00022833"/>
    </source>
</evidence>
<evidence type="ECO:0000256" key="9">
    <source>
        <dbReference type="PIRSR" id="PIRSR604597-1"/>
    </source>
</evidence>
<keyword evidence="5" id="KW-0234">DNA repair</keyword>
<dbReference type="PANTHER" id="PTHR30037">
    <property type="entry name" value="DNA-3-METHYLADENINE GLYCOSYLASE 1"/>
    <property type="match status" value="1"/>
</dbReference>
<dbReference type="FunFam" id="1.10.340.30:FF:000009">
    <property type="entry name" value="DNA-3-methyladenine glycosylase I"/>
    <property type="match status" value="1"/>
</dbReference>
<dbReference type="AlphaFoldDB" id="A0A1H7R0N0"/>
<dbReference type="SUPFAM" id="SSF48150">
    <property type="entry name" value="DNA-glycosylase"/>
    <property type="match status" value="1"/>
</dbReference>
<evidence type="ECO:0000256" key="7">
    <source>
        <dbReference type="ARBA" id="ARBA00057608"/>
    </source>
</evidence>
<dbReference type="InterPro" id="IPR011257">
    <property type="entry name" value="DNA_glycosylase"/>
</dbReference>
<dbReference type="RefSeq" id="WP_092763956.1">
    <property type="nucleotide sequence ID" value="NZ_CAXBJT010000053.1"/>
</dbReference>
<sequence length="188" mass="21266">MERCGWVGADPIYELYHDTEWGVPEHDPRALWEKLILDGFQAGLSWITILRKRDNFRAAFAGFDPEIVANWGEAEVARLLQDAGIIRHRGKIEATIGNAQAYLRIRDAQGFDRFLWDYVGGAPIQNHWASLAEVPTETPLSRQISQDLKKAGFKFCGPTIVYAFMQAVGMVNDHVVTCHCHEGVSRLR</sequence>
<dbReference type="GO" id="GO:0006284">
    <property type="term" value="P:base-excision repair"/>
    <property type="evidence" value="ECO:0007669"/>
    <property type="project" value="InterPro"/>
</dbReference>
<keyword evidence="2" id="KW-0227">DNA damage</keyword>
<feature type="binding site" evidence="9">
    <location>
        <position position="4"/>
    </location>
    <ligand>
        <name>Zn(2+)</name>
        <dbReference type="ChEBI" id="CHEBI:29105"/>
    </ligand>
</feature>
<dbReference type="GO" id="GO:0008725">
    <property type="term" value="F:DNA-3-methyladenine glycosylase activity"/>
    <property type="evidence" value="ECO:0007669"/>
    <property type="project" value="UniProtKB-EC"/>
</dbReference>
<keyword evidence="1 9" id="KW-0479">Metal-binding</keyword>
<keyword evidence="3" id="KW-0378">Hydrolase</keyword>
<dbReference type="EC" id="3.2.2.20" evidence="8"/>
<dbReference type="PANTHER" id="PTHR30037:SF4">
    <property type="entry name" value="DNA-3-METHYLADENINE GLYCOSYLASE I"/>
    <property type="match status" value="1"/>
</dbReference>
<dbReference type="Gene3D" id="1.10.340.30">
    <property type="entry name" value="Hypothetical protein, domain 2"/>
    <property type="match status" value="1"/>
</dbReference>
<reference evidence="10 11" key="1">
    <citation type="submission" date="2016-10" db="EMBL/GenBank/DDBJ databases">
        <authorList>
            <person name="de Groot N.N."/>
        </authorList>
    </citation>
    <scope>NUCLEOTIDE SEQUENCE [LARGE SCALE GENOMIC DNA]</scope>
    <source>
        <strain evidence="10 11">DSM 14858</strain>
    </source>
</reference>
<name>A0A1H7R0N0_9RHOB</name>
<feature type="binding site" evidence="9">
    <location>
        <position position="17"/>
    </location>
    <ligand>
        <name>Zn(2+)</name>
        <dbReference type="ChEBI" id="CHEBI:29105"/>
    </ligand>
</feature>
<evidence type="ECO:0000313" key="11">
    <source>
        <dbReference type="Proteomes" id="UP000199283"/>
    </source>
</evidence>
<keyword evidence="4 9" id="KW-0862">Zinc</keyword>
<evidence type="ECO:0000256" key="1">
    <source>
        <dbReference type="ARBA" id="ARBA00022723"/>
    </source>
</evidence>
<dbReference type="InterPro" id="IPR004597">
    <property type="entry name" value="Tag"/>
</dbReference>
<accession>A0A1H7R0N0</accession>
<evidence type="ECO:0000256" key="8">
    <source>
        <dbReference type="ARBA" id="ARBA00066766"/>
    </source>
</evidence>
<dbReference type="InterPro" id="IPR052891">
    <property type="entry name" value="DNA-3mA_glycosylase"/>
</dbReference>
<evidence type="ECO:0000256" key="6">
    <source>
        <dbReference type="ARBA" id="ARBA00052558"/>
    </source>
</evidence>
<dbReference type="NCBIfam" id="TIGR00624">
    <property type="entry name" value="tag"/>
    <property type="match status" value="1"/>
</dbReference>
<organism evidence="10 11">
    <name type="scientific">Jannaschia helgolandensis</name>
    <dbReference type="NCBI Taxonomy" id="188906"/>
    <lineage>
        <taxon>Bacteria</taxon>
        <taxon>Pseudomonadati</taxon>
        <taxon>Pseudomonadota</taxon>
        <taxon>Alphaproteobacteria</taxon>
        <taxon>Rhodobacterales</taxon>
        <taxon>Roseobacteraceae</taxon>
        <taxon>Jannaschia</taxon>
    </lineage>
</organism>
<comment type="catalytic activity">
    <reaction evidence="6">
        <text>Hydrolysis of alkylated DNA, releasing 3-methyladenine.</text>
        <dbReference type="EC" id="3.2.2.20"/>
    </reaction>
</comment>
<feature type="binding site" evidence="9">
    <location>
        <position position="174"/>
    </location>
    <ligand>
        <name>Zn(2+)</name>
        <dbReference type="ChEBI" id="CHEBI:29105"/>
    </ligand>
</feature>